<evidence type="ECO:0000313" key="8">
    <source>
        <dbReference type="Proteomes" id="UP000078544"/>
    </source>
</evidence>
<dbReference type="InterPro" id="IPR050416">
    <property type="entry name" value="FAD-linked_Oxidoreductase"/>
</dbReference>
<organism evidence="7 8">
    <name type="scientific">Moelleriella libera RCEF 2490</name>
    <dbReference type="NCBI Taxonomy" id="1081109"/>
    <lineage>
        <taxon>Eukaryota</taxon>
        <taxon>Fungi</taxon>
        <taxon>Dikarya</taxon>
        <taxon>Ascomycota</taxon>
        <taxon>Pezizomycotina</taxon>
        <taxon>Sordariomycetes</taxon>
        <taxon>Hypocreomycetidae</taxon>
        <taxon>Hypocreales</taxon>
        <taxon>Clavicipitaceae</taxon>
        <taxon>Moelleriella</taxon>
    </lineage>
</organism>
<proteinExistence type="inferred from homology"/>
<gene>
    <name evidence="7" type="ORF">AAL_04568</name>
</gene>
<evidence type="ECO:0000256" key="5">
    <source>
        <dbReference type="SAM" id="SignalP"/>
    </source>
</evidence>
<dbReference type="Gene3D" id="3.30.465.10">
    <property type="match status" value="1"/>
</dbReference>
<dbReference type="InterPro" id="IPR016169">
    <property type="entry name" value="FAD-bd_PCMH_sub2"/>
</dbReference>
<sequence length="504" mass="54580">MRSFWSSVFVAVSHAALILGVKNGTDACRALACALPGRVLFLGSPFYNDANRYWSNRQAEIRPVCFVRPLSTRDVSKAMKILTESRSPFAVKGGGHTAFAGGSNIDGGVTIDLLHLNTVTVSPDRKTVSVGSGNRWINVSEALDPLGLAVVGGREWDVGVPGLILGGGISYFSGKYGWACDNVRNFEVVLSSGRIVDASPWQNQDLYWALRGGGGSNWGIVTRFDLAAFDQGGVWSNNLIFPGAASRSMIGLFKSLAVDGLAQDEEAHTYMVATHVPALGGDVIAGFYYHATPPAEGTIPPVFQPVNSQPGAIVNTTSVLNISALSKTIDDPYGSRKTWWDTTVRLDEGSETLLENVMSRFTDFSERLRAQSESAGWRAILALQPISPNILQHMQKNGGNALGLHPEDGPLAIIQLSVSWESASLDAWVEDGAAQFVASIEEMAEAEGLLKGYVYMNYAGKTQDVLGRYGTENYERLTRIAKHWDPDGHLQSLWKGYFQLGRST</sequence>
<dbReference type="InterPro" id="IPR036318">
    <property type="entry name" value="FAD-bd_PCMH-like_sf"/>
</dbReference>
<evidence type="ECO:0000256" key="1">
    <source>
        <dbReference type="ARBA" id="ARBA00005466"/>
    </source>
</evidence>
<dbReference type="OrthoDB" id="2151789at2759"/>
<keyword evidence="2" id="KW-0285">Flavoprotein</keyword>
<keyword evidence="3" id="KW-0274">FAD</keyword>
<dbReference type="Proteomes" id="UP000078544">
    <property type="component" value="Unassembled WGS sequence"/>
</dbReference>
<dbReference type="Pfam" id="PF01565">
    <property type="entry name" value="FAD_binding_4"/>
    <property type="match status" value="1"/>
</dbReference>
<dbReference type="GO" id="GO:0016491">
    <property type="term" value="F:oxidoreductase activity"/>
    <property type="evidence" value="ECO:0007669"/>
    <property type="project" value="UniProtKB-KW"/>
</dbReference>
<dbReference type="EMBL" id="AZGY01000009">
    <property type="protein sequence ID" value="KZZ95337.1"/>
    <property type="molecule type" value="Genomic_DNA"/>
</dbReference>
<feature type="domain" description="FAD-binding PCMH-type" evidence="6">
    <location>
        <begin position="59"/>
        <end position="231"/>
    </location>
</feature>
<dbReference type="PROSITE" id="PS51387">
    <property type="entry name" value="FAD_PCMH"/>
    <property type="match status" value="1"/>
</dbReference>
<feature type="signal peptide" evidence="5">
    <location>
        <begin position="1"/>
        <end position="15"/>
    </location>
</feature>
<comment type="caution">
    <text evidence="7">The sequence shown here is derived from an EMBL/GenBank/DDBJ whole genome shotgun (WGS) entry which is preliminary data.</text>
</comment>
<dbReference type="InterPro" id="IPR016166">
    <property type="entry name" value="FAD-bd_PCMH"/>
</dbReference>
<evidence type="ECO:0000313" key="7">
    <source>
        <dbReference type="EMBL" id="KZZ95337.1"/>
    </source>
</evidence>
<dbReference type="SUPFAM" id="SSF56176">
    <property type="entry name" value="FAD-binding/transporter-associated domain-like"/>
    <property type="match status" value="1"/>
</dbReference>
<evidence type="ECO:0000259" key="6">
    <source>
        <dbReference type="PROSITE" id="PS51387"/>
    </source>
</evidence>
<dbReference type="InterPro" id="IPR006094">
    <property type="entry name" value="Oxid_FAD_bind_N"/>
</dbReference>
<dbReference type="PANTHER" id="PTHR42973">
    <property type="entry name" value="BINDING OXIDOREDUCTASE, PUTATIVE (AFU_ORTHOLOGUE AFUA_1G17690)-RELATED"/>
    <property type="match status" value="1"/>
</dbReference>
<dbReference type="GO" id="GO:0071949">
    <property type="term" value="F:FAD binding"/>
    <property type="evidence" value="ECO:0007669"/>
    <property type="project" value="InterPro"/>
</dbReference>
<dbReference type="STRING" id="1081109.A0A168BI04"/>
<feature type="chain" id="PRO_5012452766" evidence="5">
    <location>
        <begin position="16"/>
        <end position="504"/>
    </location>
</feature>
<keyword evidence="8" id="KW-1185">Reference proteome</keyword>
<dbReference type="AlphaFoldDB" id="A0A168BI04"/>
<dbReference type="PANTHER" id="PTHR42973:SF54">
    <property type="entry name" value="FAD-BINDING PCMH-TYPE DOMAIN-CONTAINING PROTEIN"/>
    <property type="match status" value="1"/>
</dbReference>
<evidence type="ECO:0000256" key="3">
    <source>
        <dbReference type="ARBA" id="ARBA00022827"/>
    </source>
</evidence>
<accession>A0A168BI04</accession>
<protein>
    <submittedName>
        <fullName evidence="7">FAD binding domain-containing protein</fullName>
    </submittedName>
</protein>
<keyword evidence="5" id="KW-0732">Signal</keyword>
<evidence type="ECO:0000256" key="2">
    <source>
        <dbReference type="ARBA" id="ARBA00022630"/>
    </source>
</evidence>
<name>A0A168BI04_9HYPO</name>
<keyword evidence="4" id="KW-0560">Oxidoreductase</keyword>
<reference evidence="7 8" key="1">
    <citation type="journal article" date="2016" name="Genome Biol. Evol.">
        <title>Divergent and convergent evolution of fungal pathogenicity.</title>
        <authorList>
            <person name="Shang Y."/>
            <person name="Xiao G."/>
            <person name="Zheng P."/>
            <person name="Cen K."/>
            <person name="Zhan S."/>
            <person name="Wang C."/>
        </authorList>
    </citation>
    <scope>NUCLEOTIDE SEQUENCE [LARGE SCALE GENOMIC DNA]</scope>
    <source>
        <strain evidence="7 8">RCEF 2490</strain>
    </source>
</reference>
<evidence type="ECO:0000256" key="4">
    <source>
        <dbReference type="ARBA" id="ARBA00023002"/>
    </source>
</evidence>
<comment type="similarity">
    <text evidence="1">Belongs to the oxygen-dependent FAD-linked oxidoreductase family.</text>
</comment>